<proteinExistence type="predicted"/>
<reference evidence="1" key="1">
    <citation type="submission" date="2021-01" db="EMBL/GenBank/DDBJ databases">
        <authorList>
            <consortium name="Genoscope - CEA"/>
            <person name="William W."/>
        </authorList>
    </citation>
    <scope>NUCLEOTIDE SEQUENCE</scope>
</reference>
<keyword evidence="2" id="KW-1185">Reference proteome</keyword>
<accession>A0A8S1N5W9</accession>
<dbReference type="Proteomes" id="UP000692954">
    <property type="component" value="Unassembled WGS sequence"/>
</dbReference>
<protein>
    <submittedName>
        <fullName evidence="1">Uncharacterized protein</fullName>
    </submittedName>
</protein>
<comment type="caution">
    <text evidence="1">The sequence shown here is derived from an EMBL/GenBank/DDBJ whole genome shotgun (WGS) entry which is preliminary data.</text>
</comment>
<sequence length="138" mass="16916">MLAIPQENQQIFQKPILQFFDFFVKHTKKYFFNDEVKQLNSYISKQKLYFLIIVIKNILYLKQLQLVLISLHINFYQEIQHNQQNNIYVQMVRVRKLHIYIILLLPQLYLLKQSFTIKQHNLHLIMQQEQLLIELLND</sequence>
<organism evidence="1 2">
    <name type="scientific">Paramecium sonneborni</name>
    <dbReference type="NCBI Taxonomy" id="65129"/>
    <lineage>
        <taxon>Eukaryota</taxon>
        <taxon>Sar</taxon>
        <taxon>Alveolata</taxon>
        <taxon>Ciliophora</taxon>
        <taxon>Intramacronucleata</taxon>
        <taxon>Oligohymenophorea</taxon>
        <taxon>Peniculida</taxon>
        <taxon>Parameciidae</taxon>
        <taxon>Paramecium</taxon>
    </lineage>
</organism>
<dbReference type="EMBL" id="CAJJDN010000046">
    <property type="protein sequence ID" value="CAD8084405.1"/>
    <property type="molecule type" value="Genomic_DNA"/>
</dbReference>
<evidence type="ECO:0000313" key="1">
    <source>
        <dbReference type="EMBL" id="CAD8084405.1"/>
    </source>
</evidence>
<dbReference type="AlphaFoldDB" id="A0A8S1N5W9"/>
<name>A0A8S1N5W9_9CILI</name>
<gene>
    <name evidence="1" type="ORF">PSON_ATCC_30995.1.T0460254</name>
</gene>
<evidence type="ECO:0000313" key="2">
    <source>
        <dbReference type="Proteomes" id="UP000692954"/>
    </source>
</evidence>